<dbReference type="Pfam" id="PF08220">
    <property type="entry name" value="HTH_DeoR"/>
    <property type="match status" value="1"/>
</dbReference>
<dbReference type="GO" id="GO:0003700">
    <property type="term" value="F:DNA-binding transcription factor activity"/>
    <property type="evidence" value="ECO:0007669"/>
    <property type="project" value="InterPro"/>
</dbReference>
<feature type="domain" description="HTH deoR-type" evidence="4">
    <location>
        <begin position="1"/>
        <end position="56"/>
    </location>
</feature>
<dbReference type="InterPro" id="IPR011991">
    <property type="entry name" value="ArsR-like_HTH"/>
</dbReference>
<dbReference type="InterPro" id="IPR001034">
    <property type="entry name" value="DeoR_HTH"/>
</dbReference>
<protein>
    <submittedName>
        <fullName evidence="5">Transcriptional regulatory protein YciT</fullName>
    </submittedName>
</protein>
<dbReference type="GO" id="GO:0003677">
    <property type="term" value="F:DNA binding"/>
    <property type="evidence" value="ECO:0007669"/>
    <property type="project" value="UniProtKB-KW"/>
</dbReference>
<dbReference type="InterPro" id="IPR018356">
    <property type="entry name" value="Tscrpt_reg_HTH_DeoR_CS"/>
</dbReference>
<evidence type="ECO:0000256" key="2">
    <source>
        <dbReference type="ARBA" id="ARBA00023125"/>
    </source>
</evidence>
<keyword evidence="3" id="KW-0804">Transcription</keyword>
<proteinExistence type="predicted"/>
<keyword evidence="2" id="KW-0238">DNA-binding</keyword>
<dbReference type="SMART" id="SM00420">
    <property type="entry name" value="HTH_DEOR"/>
    <property type="match status" value="1"/>
</dbReference>
<comment type="caution">
    <text evidence="5">The sequence shown here is derived from an EMBL/GenBank/DDBJ whole genome shotgun (WGS) entry which is preliminary data.</text>
</comment>
<dbReference type="AlphaFoldDB" id="G5RUU8"/>
<evidence type="ECO:0000313" key="6">
    <source>
        <dbReference type="Proteomes" id="UP000004776"/>
    </source>
</evidence>
<accession>G5RUU8</accession>
<dbReference type="SUPFAM" id="SSF100950">
    <property type="entry name" value="NagB/RpiA/CoA transferase-like"/>
    <property type="match status" value="1"/>
</dbReference>
<dbReference type="CDD" id="cd00090">
    <property type="entry name" value="HTH_ARSR"/>
    <property type="match status" value="1"/>
</dbReference>
<dbReference type="InterPro" id="IPR050313">
    <property type="entry name" value="Carb_Metab_HTH_regulators"/>
</dbReference>
<dbReference type="EMBL" id="AFCW01000862">
    <property type="protein sequence ID" value="EHD04041.1"/>
    <property type="molecule type" value="Genomic_DNA"/>
</dbReference>
<dbReference type="Pfam" id="PF00455">
    <property type="entry name" value="DeoRC"/>
    <property type="match status" value="1"/>
</dbReference>
<keyword evidence="1" id="KW-0805">Transcription regulation</keyword>
<sequence>MNSRQQSILQMVVDKGQMSVAELAKITGVSEVTIRQDLNTLEKQSYLRRAHEKQSYLRRARAHGFAVSLESDDVETRMMTNYTLKRRLAEFAASLVSPGESVFIENGSSNALLARTLAEQKDVTIITVSSYIAHLLKETPCEVILLGGIYQKKSESMVGPLTRQFIHQVHFSKAFIGIDGWQADTGFTGRDMMRSDVVNAVLEKGSEAIVLTDSSKFGCVHPYPLGPLSRFHRVITDSKISASDQMQLEHAGLLVNVIGSSV</sequence>
<organism evidence="5 6">
    <name type="scientific">Salmonella enterica subsp. enterica serovar Urbana str. R8-2977</name>
    <dbReference type="NCBI Taxonomy" id="913084"/>
    <lineage>
        <taxon>Bacteria</taxon>
        <taxon>Pseudomonadati</taxon>
        <taxon>Pseudomonadota</taxon>
        <taxon>Gammaproteobacteria</taxon>
        <taxon>Enterobacterales</taxon>
        <taxon>Enterobacteriaceae</taxon>
        <taxon>Salmonella</taxon>
    </lineage>
</organism>
<gene>
    <name evidence="5" type="ORF">LTSEURB_2173</name>
</gene>
<dbReference type="InterPro" id="IPR036390">
    <property type="entry name" value="WH_DNA-bd_sf"/>
</dbReference>
<dbReference type="InterPro" id="IPR036388">
    <property type="entry name" value="WH-like_DNA-bd_sf"/>
</dbReference>
<dbReference type="Gene3D" id="1.10.10.10">
    <property type="entry name" value="Winged helix-like DNA-binding domain superfamily/Winged helix DNA-binding domain"/>
    <property type="match status" value="1"/>
</dbReference>
<reference evidence="5 6" key="1">
    <citation type="journal article" date="2011" name="BMC Genomics">
        <title>Genome sequencing reveals diversification of virulence factor content and possible host adaptation in distinct subpopulations of Salmonella enterica.</title>
        <authorList>
            <person name="den Bakker H.C."/>
            <person name="Moreno Switt A.I."/>
            <person name="Govoni G."/>
            <person name="Cummings C.A."/>
            <person name="Ranieri M.L."/>
            <person name="Degoricija L."/>
            <person name="Hoelzer K."/>
            <person name="Rodriguez-Rivera L.D."/>
            <person name="Brown S."/>
            <person name="Bolchacova E."/>
            <person name="Furtado M.R."/>
            <person name="Wiedmann M."/>
        </authorList>
    </citation>
    <scope>NUCLEOTIDE SEQUENCE [LARGE SCALE GENOMIC DNA]</scope>
    <source>
        <strain evidence="5 6">R8-2977</strain>
    </source>
</reference>
<dbReference type="PANTHER" id="PTHR30363:SF59">
    <property type="entry name" value="DEOR FAMILY REGULATORY PROTEIN"/>
    <property type="match status" value="1"/>
</dbReference>
<dbReference type="SMART" id="SM01134">
    <property type="entry name" value="DeoRC"/>
    <property type="match status" value="1"/>
</dbReference>
<evidence type="ECO:0000256" key="1">
    <source>
        <dbReference type="ARBA" id="ARBA00023015"/>
    </source>
</evidence>
<dbReference type="PATRIC" id="fig|913084.3.peg.1592"/>
<dbReference type="InterPro" id="IPR014036">
    <property type="entry name" value="DeoR-like_C"/>
</dbReference>
<dbReference type="PROSITE" id="PS00894">
    <property type="entry name" value="HTH_DEOR_1"/>
    <property type="match status" value="1"/>
</dbReference>
<name>G5RUU8_SALET</name>
<dbReference type="InterPro" id="IPR037171">
    <property type="entry name" value="NagB/RpiA_transferase-like"/>
</dbReference>
<dbReference type="PANTHER" id="PTHR30363">
    <property type="entry name" value="HTH-TYPE TRANSCRIPTIONAL REGULATOR SRLR-RELATED"/>
    <property type="match status" value="1"/>
</dbReference>
<dbReference type="Proteomes" id="UP000004776">
    <property type="component" value="Unassembled WGS sequence"/>
</dbReference>
<evidence type="ECO:0000259" key="4">
    <source>
        <dbReference type="PROSITE" id="PS51000"/>
    </source>
</evidence>
<dbReference type="SUPFAM" id="SSF46785">
    <property type="entry name" value="Winged helix' DNA-binding domain"/>
    <property type="match status" value="1"/>
</dbReference>
<dbReference type="PROSITE" id="PS51000">
    <property type="entry name" value="HTH_DEOR_2"/>
    <property type="match status" value="1"/>
</dbReference>
<evidence type="ECO:0000313" key="5">
    <source>
        <dbReference type="EMBL" id="EHD04041.1"/>
    </source>
</evidence>
<evidence type="ECO:0000256" key="3">
    <source>
        <dbReference type="ARBA" id="ARBA00023163"/>
    </source>
</evidence>
<dbReference type="NCBIfam" id="NF040887">
    <property type="entry name" value="trans_reg_YciT"/>
    <property type="match status" value="1"/>
</dbReference>